<evidence type="ECO:0000313" key="2">
    <source>
        <dbReference type="Proteomes" id="UP001143910"/>
    </source>
</evidence>
<dbReference type="EMBL" id="JANJQO010001596">
    <property type="protein sequence ID" value="KAJ2970128.1"/>
    <property type="molecule type" value="Genomic_DNA"/>
</dbReference>
<reference evidence="1" key="1">
    <citation type="submission" date="2022-08" db="EMBL/GenBank/DDBJ databases">
        <title>Genome Sequence of Lecanicillium fungicola.</title>
        <authorList>
            <person name="Buettner E."/>
        </authorList>
    </citation>
    <scope>NUCLEOTIDE SEQUENCE</scope>
    <source>
        <strain evidence="1">Babe33</strain>
    </source>
</reference>
<organism evidence="1 2">
    <name type="scientific">Zarea fungicola</name>
    <dbReference type="NCBI Taxonomy" id="93591"/>
    <lineage>
        <taxon>Eukaryota</taxon>
        <taxon>Fungi</taxon>
        <taxon>Dikarya</taxon>
        <taxon>Ascomycota</taxon>
        <taxon>Pezizomycotina</taxon>
        <taxon>Sordariomycetes</taxon>
        <taxon>Hypocreomycetidae</taxon>
        <taxon>Hypocreales</taxon>
        <taxon>Cordycipitaceae</taxon>
        <taxon>Zarea</taxon>
    </lineage>
</organism>
<sequence>MAPSKSNVKRQKDDKDYYKARLVDASFNPSRYPDPLEARPSPDPKFKSPDGVTAEMTQHWLDMIREANADKS</sequence>
<protein>
    <submittedName>
        <fullName evidence="1">Uncharacterized protein</fullName>
    </submittedName>
</protein>
<name>A0ACC1MVA7_9HYPO</name>
<accession>A0ACC1MVA7</accession>
<comment type="caution">
    <text evidence="1">The sequence shown here is derived from an EMBL/GenBank/DDBJ whole genome shotgun (WGS) entry which is preliminary data.</text>
</comment>
<evidence type="ECO:0000313" key="1">
    <source>
        <dbReference type="EMBL" id="KAJ2970128.1"/>
    </source>
</evidence>
<keyword evidence="2" id="KW-1185">Reference proteome</keyword>
<gene>
    <name evidence="1" type="ORF">NQ176_g8335</name>
</gene>
<dbReference type="Proteomes" id="UP001143910">
    <property type="component" value="Unassembled WGS sequence"/>
</dbReference>
<proteinExistence type="predicted"/>